<evidence type="ECO:0000259" key="7">
    <source>
        <dbReference type="Pfam" id="PF06202"/>
    </source>
</evidence>
<dbReference type="GO" id="GO:0033926">
    <property type="term" value="F:endo-alpha-N-acetylgalactosaminidase activity"/>
    <property type="evidence" value="ECO:0007669"/>
    <property type="project" value="InterPro"/>
</dbReference>
<protein>
    <recommendedName>
        <fullName evidence="3">beta-fructofuranosidase</fullName>
        <ecNumber evidence="3">3.2.1.26</ecNumber>
    </recommendedName>
</protein>
<sequence>MKLSEAGKNGAVHVIQSCIRPIGFYASGLPHGYEALWARDSMITSLGASLAGKKFRIPFRKSLALLSVHQSELGQIPNAVGTYNTERRSDVTYNSIDSSLWYLIGHAAYARAYGDRGLLRAYRKSIAKARLWLKYQDPNEDTLLAQQPTMDWQDAMPHKYGHVLNTQALHYAVLRMYGEHERAEHVKNVVNGRIEKYLALYDQRLGYYLPWAWKNHDGDREREEWFDSLGNFLAIVTGLATPKIAKAILRHAEREHIVRPFPAKSLYPPIKETDKEWRSYFARSELHKPYDYLNGGIWPMIGGFYVAALVKAGMHKKAASALEKLAAANKQGTNREWEFNEWLSGRTGKPKGTPYQAWSAGAYLFAHESVTRKRVPFFA</sequence>
<dbReference type="Gene3D" id="1.50.10.10">
    <property type="match status" value="1"/>
</dbReference>
<keyword evidence="5" id="KW-0119">Carbohydrate metabolism</keyword>
<name>A0A1G2CH97_9BACT</name>
<evidence type="ECO:0000256" key="5">
    <source>
        <dbReference type="ARBA" id="ARBA00023277"/>
    </source>
</evidence>
<dbReference type="InterPro" id="IPR008928">
    <property type="entry name" value="6-hairpin_glycosidase_sf"/>
</dbReference>
<evidence type="ECO:0000256" key="4">
    <source>
        <dbReference type="ARBA" id="ARBA00022801"/>
    </source>
</evidence>
<dbReference type="InterPro" id="IPR012341">
    <property type="entry name" value="6hp_glycosidase-like_sf"/>
</dbReference>
<feature type="domain" description="Glycogen debranching enzyme C-terminal" evidence="7">
    <location>
        <begin position="27"/>
        <end position="362"/>
    </location>
</feature>
<dbReference type="SUPFAM" id="SSF48208">
    <property type="entry name" value="Six-hairpin glycosidases"/>
    <property type="match status" value="1"/>
</dbReference>
<accession>A0A1G2CH97</accession>
<dbReference type="Proteomes" id="UP000178495">
    <property type="component" value="Unassembled WGS sequence"/>
</dbReference>
<proteinExistence type="inferred from homology"/>
<dbReference type="GO" id="GO:0005987">
    <property type="term" value="P:sucrose catabolic process"/>
    <property type="evidence" value="ECO:0007669"/>
    <property type="project" value="TreeGrafter"/>
</dbReference>
<comment type="similarity">
    <text evidence="2">Belongs to the glycosyl hydrolase 100 family.</text>
</comment>
<dbReference type="EMBL" id="MHLC01000027">
    <property type="protein sequence ID" value="OGZ00773.1"/>
    <property type="molecule type" value="Genomic_DNA"/>
</dbReference>
<evidence type="ECO:0000313" key="8">
    <source>
        <dbReference type="EMBL" id="OGZ00773.1"/>
    </source>
</evidence>
<evidence type="ECO:0000256" key="2">
    <source>
        <dbReference type="ARBA" id="ARBA00007671"/>
    </source>
</evidence>
<evidence type="ECO:0000313" key="9">
    <source>
        <dbReference type="Proteomes" id="UP000178495"/>
    </source>
</evidence>
<comment type="caution">
    <text evidence="8">The sequence shown here is derived from an EMBL/GenBank/DDBJ whole genome shotgun (WGS) entry which is preliminary data.</text>
</comment>
<evidence type="ECO:0000256" key="3">
    <source>
        <dbReference type="ARBA" id="ARBA00012758"/>
    </source>
</evidence>
<comment type="catalytic activity">
    <reaction evidence="1">
        <text>Hydrolysis of terminal non-reducing beta-D-fructofuranoside residues in beta-D-fructofuranosides.</text>
        <dbReference type="EC" id="3.2.1.26"/>
    </reaction>
</comment>
<dbReference type="GO" id="GO:0004575">
    <property type="term" value="F:sucrose alpha-glucosidase activity"/>
    <property type="evidence" value="ECO:0007669"/>
    <property type="project" value="TreeGrafter"/>
</dbReference>
<dbReference type="InterPro" id="IPR032790">
    <property type="entry name" value="GDE_C"/>
</dbReference>
<dbReference type="STRING" id="1798652.A3A43_02750"/>
<keyword evidence="4" id="KW-0378">Hydrolase</keyword>
<evidence type="ECO:0000256" key="6">
    <source>
        <dbReference type="ARBA" id="ARBA00023295"/>
    </source>
</evidence>
<organism evidence="8 9">
    <name type="scientific">Candidatus Liptonbacteria bacterium RIFCSPLOWO2_01_FULL_56_20</name>
    <dbReference type="NCBI Taxonomy" id="1798652"/>
    <lineage>
        <taxon>Bacteria</taxon>
        <taxon>Candidatus Liptoniibacteriota</taxon>
    </lineage>
</organism>
<evidence type="ECO:0000256" key="1">
    <source>
        <dbReference type="ARBA" id="ARBA00000094"/>
    </source>
</evidence>
<dbReference type="InterPro" id="IPR024746">
    <property type="entry name" value="Glyco_hydro_100"/>
</dbReference>
<gene>
    <name evidence="8" type="ORF">A3A43_02750</name>
</gene>
<dbReference type="PANTHER" id="PTHR31916:SF28">
    <property type="entry name" value="NEUTRAL_ALKALINE INVERTASE 3, CHLOROPLASTIC"/>
    <property type="match status" value="1"/>
</dbReference>
<keyword evidence="6" id="KW-0326">Glycosidase</keyword>
<reference evidence="8 9" key="1">
    <citation type="journal article" date="2016" name="Nat. Commun.">
        <title>Thousands of microbial genomes shed light on interconnected biogeochemical processes in an aquifer system.</title>
        <authorList>
            <person name="Anantharaman K."/>
            <person name="Brown C.T."/>
            <person name="Hug L.A."/>
            <person name="Sharon I."/>
            <person name="Castelle C.J."/>
            <person name="Probst A.J."/>
            <person name="Thomas B.C."/>
            <person name="Singh A."/>
            <person name="Wilkins M.J."/>
            <person name="Karaoz U."/>
            <person name="Brodie E.L."/>
            <person name="Williams K.H."/>
            <person name="Hubbard S.S."/>
            <person name="Banfield J.F."/>
        </authorList>
    </citation>
    <scope>NUCLEOTIDE SEQUENCE [LARGE SCALE GENOMIC DNA]</scope>
</reference>
<dbReference type="PANTHER" id="PTHR31916">
    <property type="match status" value="1"/>
</dbReference>
<dbReference type="EC" id="3.2.1.26" evidence="3"/>
<dbReference type="AlphaFoldDB" id="A0A1G2CH97"/>
<dbReference type="Pfam" id="PF06202">
    <property type="entry name" value="GDE_C"/>
    <property type="match status" value="1"/>
</dbReference>